<evidence type="ECO:0000313" key="6">
    <source>
        <dbReference type="Proteomes" id="UP000477920"/>
    </source>
</evidence>
<comment type="caution">
    <text evidence="3">The sequence shown here is derived from an EMBL/GenBank/DDBJ whole genome shotgun (WGS) entry which is preliminary data.</text>
</comment>
<dbReference type="Pfam" id="PF20434">
    <property type="entry name" value="BD-FAE"/>
    <property type="match status" value="1"/>
</dbReference>
<dbReference type="AlphaFoldDB" id="A0A9X5BY35"/>
<dbReference type="InterPro" id="IPR049492">
    <property type="entry name" value="BD-FAE-like_dom"/>
</dbReference>
<name>A0A9X5BY35_BACCE</name>
<dbReference type="InterPro" id="IPR050300">
    <property type="entry name" value="GDXG_lipolytic_enzyme"/>
</dbReference>
<evidence type="ECO:0000313" key="3">
    <source>
        <dbReference type="EMBL" id="KAB2501226.1"/>
    </source>
</evidence>
<evidence type="ECO:0000256" key="1">
    <source>
        <dbReference type="ARBA" id="ARBA00022801"/>
    </source>
</evidence>
<organism evidence="3 6">
    <name type="scientific">Bacillus cereus</name>
    <dbReference type="NCBI Taxonomy" id="1396"/>
    <lineage>
        <taxon>Bacteria</taxon>
        <taxon>Bacillati</taxon>
        <taxon>Bacillota</taxon>
        <taxon>Bacilli</taxon>
        <taxon>Bacillales</taxon>
        <taxon>Bacillaceae</taxon>
        <taxon>Bacillus</taxon>
        <taxon>Bacillus cereus group</taxon>
    </lineage>
</organism>
<protein>
    <submittedName>
        <fullName evidence="3">Alpha/beta hydrolase</fullName>
    </submittedName>
</protein>
<reference evidence="3 6" key="2">
    <citation type="submission" date="2019-10" db="EMBL/GenBank/DDBJ databases">
        <title>Bacillus from the desert of Cuatro Cinegas, Coahuila.</title>
        <authorList>
            <person name="Olmedo-Alvarez G."/>
            <person name="Saldana S."/>
            <person name="Barcelo D."/>
        </authorList>
    </citation>
    <scope>NUCLEOTIDE SEQUENCE [LARGE SCALE GENOMIC DNA]</scope>
    <source>
        <strain evidence="3 6">CH101a_3T</strain>
    </source>
</reference>
<feature type="domain" description="BD-FAE-like" evidence="2">
    <location>
        <begin position="20"/>
        <end position="223"/>
    </location>
</feature>
<dbReference type="Gene3D" id="3.40.50.1820">
    <property type="entry name" value="alpha/beta hydrolase"/>
    <property type="match status" value="1"/>
</dbReference>
<dbReference type="EMBL" id="MUAU01000037">
    <property type="protein sequence ID" value="OOR74476.1"/>
    <property type="molecule type" value="Genomic_DNA"/>
</dbReference>
<sequence length="272" mass="29931">MSIRNKRFAYGKNQLQFGDLRLPEGKGPYPVAIVLHGGFWKNIWGLDMMEPVAKDLASRGIATWNIEFRRVGDEGGGWPGTLIDAANATDYLQQIAEENHLDLGRVIAIGHSAGGHLALWLAGRKKLPENSVLRITDQPLSLKGAISLAGVNDLALMDDVHHLRLSEFGKENNHPVTDLLGGTPKEVPERYEEASPIQLLPLQVPQVLIHGSLDINVPIGISYNYKRVADASGDQVKMVEIPSAEHSKVIDPNVEEWSYIVTEVINLLDMGQ</sequence>
<evidence type="ECO:0000313" key="4">
    <source>
        <dbReference type="EMBL" id="OOR74476.1"/>
    </source>
</evidence>
<accession>A0A9X5BY35</accession>
<proteinExistence type="predicted"/>
<evidence type="ECO:0000313" key="5">
    <source>
        <dbReference type="Proteomes" id="UP000190641"/>
    </source>
</evidence>
<dbReference type="Proteomes" id="UP000477920">
    <property type="component" value="Unassembled WGS sequence"/>
</dbReference>
<dbReference type="PANTHER" id="PTHR48081">
    <property type="entry name" value="AB HYDROLASE SUPERFAMILY PROTEIN C4A8.06C"/>
    <property type="match status" value="1"/>
</dbReference>
<dbReference type="SUPFAM" id="SSF53474">
    <property type="entry name" value="alpha/beta-Hydrolases"/>
    <property type="match status" value="1"/>
</dbReference>
<dbReference type="EMBL" id="WBPB01000007">
    <property type="protein sequence ID" value="KAB2501226.1"/>
    <property type="molecule type" value="Genomic_DNA"/>
</dbReference>
<evidence type="ECO:0000259" key="2">
    <source>
        <dbReference type="Pfam" id="PF20434"/>
    </source>
</evidence>
<gene>
    <name evidence="4" type="ORF">BLX06_13685</name>
    <name evidence="3" type="ORF">F8158_04430</name>
</gene>
<dbReference type="InterPro" id="IPR029058">
    <property type="entry name" value="AB_hydrolase_fold"/>
</dbReference>
<dbReference type="GO" id="GO:0016787">
    <property type="term" value="F:hydrolase activity"/>
    <property type="evidence" value="ECO:0007669"/>
    <property type="project" value="UniProtKB-KW"/>
</dbReference>
<reference evidence="4 5" key="1">
    <citation type="submission" date="2017-01" db="EMBL/GenBank/DDBJ databases">
        <title>Bacillus cereus isolates.</title>
        <authorList>
            <person name="Beno S.M."/>
        </authorList>
    </citation>
    <scope>NUCLEOTIDE SEQUENCE [LARGE SCALE GENOMIC DNA]</scope>
    <source>
        <strain evidence="4 5">FSL K6-1030</strain>
    </source>
</reference>
<dbReference type="Proteomes" id="UP000190641">
    <property type="component" value="Unassembled WGS sequence"/>
</dbReference>
<dbReference type="RefSeq" id="WP_000027824.1">
    <property type="nucleotide sequence ID" value="NZ_CAADRQ010000264.1"/>
</dbReference>
<keyword evidence="1 3" id="KW-0378">Hydrolase</keyword>